<dbReference type="PANTHER" id="PTHR39164:SF1">
    <property type="entry name" value="PROTEIN CCDC"/>
    <property type="match status" value="1"/>
</dbReference>
<sequence>MHGLSIFASIFGGSAVIFLRLRAANKPTSMKKIIMPPVGMVSGFLMFVVPIFRVPWSWALLSFLVGAVLFSYPLIKTSRFEHKDNQVYLKRSNMFIVVIVGLLVLRVILHDVLEQYITVPQSAGLFFILAFGMLLPWRLAMLMQYRKLQSSHSE</sequence>
<dbReference type="AlphaFoldDB" id="A0A1T2X2R8"/>
<dbReference type="Proteomes" id="UP000190188">
    <property type="component" value="Unassembled WGS sequence"/>
</dbReference>
<feature type="transmembrane region" description="Helical" evidence="1">
    <location>
        <begin position="119"/>
        <end position="140"/>
    </location>
</feature>
<dbReference type="OrthoDB" id="120091at2"/>
<evidence type="ECO:0000256" key="1">
    <source>
        <dbReference type="SAM" id="Phobius"/>
    </source>
</evidence>
<protein>
    <recommendedName>
        <fullName evidence="4">Cytochrome c biogenesis protein CcdC</fullName>
    </recommendedName>
</protein>
<keyword evidence="1" id="KW-0812">Transmembrane</keyword>
<dbReference type="STRING" id="1324314.BVG16_25390"/>
<dbReference type="Pfam" id="PF07301">
    <property type="entry name" value="DUF1453"/>
    <property type="match status" value="1"/>
</dbReference>
<organism evidence="2 3">
    <name type="scientific">Paenibacillus selenitireducens</name>
    <dbReference type="NCBI Taxonomy" id="1324314"/>
    <lineage>
        <taxon>Bacteria</taxon>
        <taxon>Bacillati</taxon>
        <taxon>Bacillota</taxon>
        <taxon>Bacilli</taxon>
        <taxon>Bacillales</taxon>
        <taxon>Paenibacillaceae</taxon>
        <taxon>Paenibacillus</taxon>
    </lineage>
</organism>
<dbReference type="InterPro" id="IPR031306">
    <property type="entry name" value="CcdC"/>
</dbReference>
<keyword evidence="1" id="KW-0472">Membrane</keyword>
<evidence type="ECO:0000313" key="3">
    <source>
        <dbReference type="Proteomes" id="UP000190188"/>
    </source>
</evidence>
<dbReference type="InterPro" id="IPR058247">
    <property type="entry name" value="DUF1453"/>
</dbReference>
<keyword evidence="3" id="KW-1185">Reference proteome</keyword>
<keyword evidence="1" id="KW-1133">Transmembrane helix</keyword>
<evidence type="ECO:0008006" key="4">
    <source>
        <dbReference type="Google" id="ProtNLM"/>
    </source>
</evidence>
<feature type="transmembrane region" description="Helical" evidence="1">
    <location>
        <begin position="95"/>
        <end position="113"/>
    </location>
</feature>
<accession>A0A1T2X2R8</accession>
<feature type="transmembrane region" description="Helical" evidence="1">
    <location>
        <begin position="6"/>
        <end position="21"/>
    </location>
</feature>
<evidence type="ECO:0000313" key="2">
    <source>
        <dbReference type="EMBL" id="OPA74164.1"/>
    </source>
</evidence>
<name>A0A1T2X2R8_9BACL</name>
<proteinExistence type="predicted"/>
<reference evidence="2 3" key="1">
    <citation type="submission" date="2017-01" db="EMBL/GenBank/DDBJ databases">
        <title>Genome analysis of Paenibacillus selenitrireducens ES3-24.</title>
        <authorList>
            <person name="Xu D."/>
            <person name="Yao R."/>
            <person name="Zheng S."/>
        </authorList>
    </citation>
    <scope>NUCLEOTIDE SEQUENCE [LARGE SCALE GENOMIC DNA]</scope>
    <source>
        <strain evidence="2 3">ES3-24</strain>
    </source>
</reference>
<feature type="transmembrane region" description="Helical" evidence="1">
    <location>
        <begin position="58"/>
        <end position="75"/>
    </location>
</feature>
<comment type="caution">
    <text evidence="2">The sequence shown here is derived from an EMBL/GenBank/DDBJ whole genome shotgun (WGS) entry which is preliminary data.</text>
</comment>
<dbReference type="EMBL" id="MSZX01000012">
    <property type="protein sequence ID" value="OPA74164.1"/>
    <property type="molecule type" value="Genomic_DNA"/>
</dbReference>
<dbReference type="PANTHER" id="PTHR39164">
    <property type="entry name" value="PROTEIN CCDC"/>
    <property type="match status" value="1"/>
</dbReference>
<gene>
    <name evidence="2" type="ORF">BVG16_25390</name>
</gene>
<dbReference type="PIRSF" id="PIRSF021441">
    <property type="entry name" value="DUF1453"/>
    <property type="match status" value="1"/>
</dbReference>
<feature type="transmembrane region" description="Helical" evidence="1">
    <location>
        <begin position="33"/>
        <end position="52"/>
    </location>
</feature>